<reference evidence="1 2" key="1">
    <citation type="journal article" date="2018" name="Sci. Rep.">
        <title>Genomic signatures of local adaptation to the degree of environmental predictability in rotifers.</title>
        <authorList>
            <person name="Franch-Gras L."/>
            <person name="Hahn C."/>
            <person name="Garcia-Roger E.M."/>
            <person name="Carmona M.J."/>
            <person name="Serra M."/>
            <person name="Gomez A."/>
        </authorList>
    </citation>
    <scope>NUCLEOTIDE SEQUENCE [LARGE SCALE GENOMIC DNA]</scope>
    <source>
        <strain evidence="1">HYR1</strain>
    </source>
</reference>
<sequence>MRTGSTNTWRANFSIFFLKVALKSKTCRSGLTWPAIEVTCGSKPMSNMRSASSSTKNSARRSDQELDALLASQRLLVQTAAAVCTRTRDVVDFGKFFGLCVNLLHQFSGRRQDKHYGSILWLKLFLVHNVSQSWPQISICFSAAGLGNANDVATGQRNWHGLRLNWSGRSEF</sequence>
<name>A0A3M7RGA9_BRAPC</name>
<dbReference type="Proteomes" id="UP000276133">
    <property type="component" value="Unassembled WGS sequence"/>
</dbReference>
<proteinExistence type="predicted"/>
<organism evidence="1 2">
    <name type="scientific">Brachionus plicatilis</name>
    <name type="common">Marine rotifer</name>
    <name type="synonym">Brachionus muelleri</name>
    <dbReference type="NCBI Taxonomy" id="10195"/>
    <lineage>
        <taxon>Eukaryota</taxon>
        <taxon>Metazoa</taxon>
        <taxon>Spiralia</taxon>
        <taxon>Gnathifera</taxon>
        <taxon>Rotifera</taxon>
        <taxon>Eurotatoria</taxon>
        <taxon>Monogononta</taxon>
        <taxon>Pseudotrocha</taxon>
        <taxon>Ploima</taxon>
        <taxon>Brachionidae</taxon>
        <taxon>Brachionus</taxon>
    </lineage>
</organism>
<gene>
    <name evidence="1" type="ORF">BpHYR1_030172</name>
</gene>
<evidence type="ECO:0000313" key="1">
    <source>
        <dbReference type="EMBL" id="RNA22527.1"/>
    </source>
</evidence>
<evidence type="ECO:0000313" key="2">
    <source>
        <dbReference type="Proteomes" id="UP000276133"/>
    </source>
</evidence>
<dbReference type="AlphaFoldDB" id="A0A3M7RGA9"/>
<keyword evidence="2" id="KW-1185">Reference proteome</keyword>
<comment type="caution">
    <text evidence="1">The sequence shown here is derived from an EMBL/GenBank/DDBJ whole genome shotgun (WGS) entry which is preliminary data.</text>
</comment>
<accession>A0A3M7RGA9</accession>
<protein>
    <submittedName>
        <fullName evidence="1">Uncharacterized protein</fullName>
    </submittedName>
</protein>
<dbReference type="EMBL" id="REGN01003437">
    <property type="protein sequence ID" value="RNA22527.1"/>
    <property type="molecule type" value="Genomic_DNA"/>
</dbReference>
<dbReference type="AntiFam" id="ANF00149">
    <property type="entry name" value="Shadow ORF (opposite cshA)"/>
</dbReference>